<dbReference type="InterPro" id="IPR012394">
    <property type="entry name" value="Aldehyde_DH_NAD(P)"/>
</dbReference>
<keyword evidence="3" id="KW-0520">NAD</keyword>
<feature type="domain" description="Aldehyde dehydrogenase" evidence="8">
    <location>
        <begin position="16"/>
        <end position="426"/>
    </location>
</feature>
<dbReference type="PROSITE" id="PS00687">
    <property type="entry name" value="ALDEHYDE_DEHYDR_GLU"/>
    <property type="match status" value="1"/>
</dbReference>
<evidence type="ECO:0000256" key="1">
    <source>
        <dbReference type="ARBA" id="ARBA00009986"/>
    </source>
</evidence>
<dbReference type="InterPro" id="IPR016161">
    <property type="entry name" value="Ald_DH/histidinol_DH"/>
</dbReference>
<evidence type="ECO:0000256" key="3">
    <source>
        <dbReference type="ARBA" id="ARBA00023027"/>
    </source>
</evidence>
<evidence type="ECO:0000256" key="6">
    <source>
        <dbReference type="PROSITE-ProRule" id="PRU10007"/>
    </source>
</evidence>
<evidence type="ECO:0000259" key="8">
    <source>
        <dbReference type="Pfam" id="PF00171"/>
    </source>
</evidence>
<keyword evidence="10" id="KW-1185">Reference proteome</keyword>
<dbReference type="CDD" id="cd07136">
    <property type="entry name" value="ALDH_YwdH-P39616"/>
    <property type="match status" value="1"/>
</dbReference>
<protein>
    <recommendedName>
        <fullName evidence="4">Aldehyde dehydrogenase</fullName>
    </recommendedName>
</protein>
<keyword evidence="2 4" id="KW-0560">Oxidoreductase</keyword>
<proteinExistence type="inferred from homology"/>
<evidence type="ECO:0000313" key="9">
    <source>
        <dbReference type="EMBL" id="NNV56971.1"/>
    </source>
</evidence>
<dbReference type="EMBL" id="WHPF01000011">
    <property type="protein sequence ID" value="NNV56971.1"/>
    <property type="molecule type" value="Genomic_DNA"/>
</dbReference>
<dbReference type="RefSeq" id="WP_171608907.1">
    <property type="nucleotide sequence ID" value="NZ_WHPF01000011.1"/>
</dbReference>
<evidence type="ECO:0000313" key="10">
    <source>
        <dbReference type="Proteomes" id="UP000598971"/>
    </source>
</evidence>
<reference evidence="9" key="1">
    <citation type="submission" date="2019-10" db="EMBL/GenBank/DDBJ databases">
        <title>Draft genome sequence of Panacibacter sp. KCS-6.</title>
        <authorList>
            <person name="Yim K.J."/>
        </authorList>
    </citation>
    <scope>NUCLEOTIDE SEQUENCE</scope>
    <source>
        <strain evidence="9">KCS-6</strain>
    </source>
</reference>
<dbReference type="InterPro" id="IPR029510">
    <property type="entry name" value="Ald_DH_CS_GLU"/>
</dbReference>
<gene>
    <name evidence="9" type="ORF">GD597_15975</name>
</gene>
<sequence length="455" mass="50654">MLTQLEKMRNYFVTGATQSYAFRKEQLLTLKKAILQHEQALHEALYKDLKKSPEECWVTETGFLLSEINATLAKLHSWMKPKKVPTNLVNLPSSSYIMSEPLGLTLIISPWNYPLQLLFTPMVGAIAAGNCIVLKASEFAPATDAVMQQIITTIFPPEYILYVQGDGATVIPQLMQQFTFNHVFYTGSTAVGKIIYKMAAERMVPVTLELGGKSPCVVEADADIQVSARRIAMTKFSNAGQMCVAPDYVLVHQSKKEALIAALKHSINSFFSDTPQESYNYGKIINEKQFNRIIGYLQQGTIVHGGSYNLKTLFIEPTLMENVSVTDPIMKEEIFGPVLPILTFNTAAEAKAIIALNPNPLAFYIFTSSKAKENEWLTGVAFGGGCVNNASWHLTNHHLPFGGRGFSGTGQYHGKFSFDTFSHKKAILKTPTWFDPSVKYPPFKGKLGLFKWVIR</sequence>
<accession>A0A8J8FJG0</accession>
<dbReference type="InterPro" id="IPR015590">
    <property type="entry name" value="Aldehyde_DH_dom"/>
</dbReference>
<dbReference type="PANTHER" id="PTHR43570:SF16">
    <property type="entry name" value="ALDEHYDE DEHYDROGENASE TYPE III, ISOFORM Q"/>
    <property type="match status" value="1"/>
</dbReference>
<dbReference type="FunFam" id="3.40.309.10:FF:000003">
    <property type="entry name" value="Aldehyde dehydrogenase"/>
    <property type="match status" value="1"/>
</dbReference>
<dbReference type="AlphaFoldDB" id="A0A8J8FJG0"/>
<dbReference type="Gene3D" id="3.40.309.10">
    <property type="entry name" value="Aldehyde Dehydrogenase, Chain A, domain 2"/>
    <property type="match status" value="1"/>
</dbReference>
<dbReference type="InterPro" id="IPR016160">
    <property type="entry name" value="Ald_DH_CS_CYS"/>
</dbReference>
<comment type="caution">
    <text evidence="9">The sequence shown here is derived from an EMBL/GenBank/DDBJ whole genome shotgun (WGS) entry which is preliminary data.</text>
</comment>
<dbReference type="GO" id="GO:0006081">
    <property type="term" value="P:aldehyde metabolic process"/>
    <property type="evidence" value="ECO:0007669"/>
    <property type="project" value="InterPro"/>
</dbReference>
<evidence type="ECO:0000256" key="7">
    <source>
        <dbReference type="RuleBase" id="RU003345"/>
    </source>
</evidence>
<dbReference type="FunFam" id="3.40.605.10:FF:000004">
    <property type="entry name" value="Aldehyde dehydrogenase"/>
    <property type="match status" value="1"/>
</dbReference>
<dbReference type="InterPro" id="IPR016162">
    <property type="entry name" value="Ald_DH_N"/>
</dbReference>
<name>A0A8J8FJG0_9BACT</name>
<dbReference type="InterPro" id="IPR016163">
    <property type="entry name" value="Ald_DH_C"/>
</dbReference>
<dbReference type="Pfam" id="PF00171">
    <property type="entry name" value="Aldedh"/>
    <property type="match status" value="1"/>
</dbReference>
<dbReference type="SUPFAM" id="SSF53720">
    <property type="entry name" value="ALDH-like"/>
    <property type="match status" value="1"/>
</dbReference>
<dbReference type="GO" id="GO:0005737">
    <property type="term" value="C:cytoplasm"/>
    <property type="evidence" value="ECO:0007669"/>
    <property type="project" value="TreeGrafter"/>
</dbReference>
<dbReference type="PIRSF" id="PIRSF036492">
    <property type="entry name" value="ALDH"/>
    <property type="match status" value="1"/>
</dbReference>
<organism evidence="9 10">
    <name type="scientific">Limnovirga soli</name>
    <dbReference type="NCBI Taxonomy" id="2656915"/>
    <lineage>
        <taxon>Bacteria</taxon>
        <taxon>Pseudomonadati</taxon>
        <taxon>Bacteroidota</taxon>
        <taxon>Chitinophagia</taxon>
        <taxon>Chitinophagales</taxon>
        <taxon>Chitinophagaceae</taxon>
        <taxon>Limnovirga</taxon>
    </lineage>
</organism>
<dbReference type="Gene3D" id="3.40.605.10">
    <property type="entry name" value="Aldehyde Dehydrogenase, Chain A, domain 1"/>
    <property type="match status" value="1"/>
</dbReference>
<evidence type="ECO:0000256" key="5">
    <source>
        <dbReference type="PIRSR" id="PIRSR036492-1"/>
    </source>
</evidence>
<dbReference type="PROSITE" id="PS00070">
    <property type="entry name" value="ALDEHYDE_DEHYDR_CYS"/>
    <property type="match status" value="1"/>
</dbReference>
<feature type="active site" evidence="5 6">
    <location>
        <position position="209"/>
    </location>
</feature>
<feature type="active site" evidence="5">
    <location>
        <position position="243"/>
    </location>
</feature>
<dbReference type="Proteomes" id="UP000598971">
    <property type="component" value="Unassembled WGS sequence"/>
</dbReference>
<dbReference type="GO" id="GO:0004029">
    <property type="term" value="F:aldehyde dehydrogenase (NAD+) activity"/>
    <property type="evidence" value="ECO:0007669"/>
    <property type="project" value="TreeGrafter"/>
</dbReference>
<evidence type="ECO:0000256" key="2">
    <source>
        <dbReference type="ARBA" id="ARBA00023002"/>
    </source>
</evidence>
<comment type="similarity">
    <text evidence="1 4 7">Belongs to the aldehyde dehydrogenase family.</text>
</comment>
<evidence type="ECO:0000256" key="4">
    <source>
        <dbReference type="PIRNR" id="PIRNR036492"/>
    </source>
</evidence>
<dbReference type="PANTHER" id="PTHR43570">
    <property type="entry name" value="ALDEHYDE DEHYDROGENASE"/>
    <property type="match status" value="1"/>
</dbReference>